<feature type="non-terminal residue" evidence="1">
    <location>
        <position position="1"/>
    </location>
</feature>
<name>X0ZBV9_9ZZZZ</name>
<protein>
    <submittedName>
        <fullName evidence="1">Uncharacterized protein</fullName>
    </submittedName>
</protein>
<reference evidence="1" key="1">
    <citation type="journal article" date="2014" name="Front. Microbiol.">
        <title>High frequency of phylogenetically diverse reductive dehalogenase-homologous genes in deep subseafloor sedimentary metagenomes.</title>
        <authorList>
            <person name="Kawai M."/>
            <person name="Futagami T."/>
            <person name="Toyoda A."/>
            <person name="Takaki Y."/>
            <person name="Nishi S."/>
            <person name="Hori S."/>
            <person name="Arai W."/>
            <person name="Tsubouchi T."/>
            <person name="Morono Y."/>
            <person name="Uchiyama I."/>
            <person name="Ito T."/>
            <person name="Fujiyama A."/>
            <person name="Inagaki F."/>
            <person name="Takami H."/>
        </authorList>
    </citation>
    <scope>NUCLEOTIDE SEQUENCE</scope>
    <source>
        <strain evidence="1">Expedition CK06-06</strain>
    </source>
</reference>
<evidence type="ECO:0000313" key="1">
    <source>
        <dbReference type="EMBL" id="GAG45886.1"/>
    </source>
</evidence>
<dbReference type="AlphaFoldDB" id="X0ZBV9"/>
<accession>X0ZBV9</accession>
<feature type="non-terminal residue" evidence="1">
    <location>
        <position position="42"/>
    </location>
</feature>
<dbReference type="EMBL" id="BARS01059517">
    <property type="protein sequence ID" value="GAG45886.1"/>
    <property type="molecule type" value="Genomic_DNA"/>
</dbReference>
<sequence length="42" mass="4222">NTADGDGCNGMCKKEGVVLGEGALEVSLNDDTAPSSTIPQRA</sequence>
<gene>
    <name evidence="1" type="ORF">S01H1_86147</name>
</gene>
<comment type="caution">
    <text evidence="1">The sequence shown here is derived from an EMBL/GenBank/DDBJ whole genome shotgun (WGS) entry which is preliminary data.</text>
</comment>
<proteinExistence type="predicted"/>
<organism evidence="1">
    <name type="scientific">marine sediment metagenome</name>
    <dbReference type="NCBI Taxonomy" id="412755"/>
    <lineage>
        <taxon>unclassified sequences</taxon>
        <taxon>metagenomes</taxon>
        <taxon>ecological metagenomes</taxon>
    </lineage>
</organism>